<dbReference type="AlphaFoldDB" id="A0A3A8ERM9"/>
<evidence type="ECO:0000313" key="2">
    <source>
        <dbReference type="Proteomes" id="UP000282388"/>
    </source>
</evidence>
<dbReference type="EMBL" id="RAXV01000008">
    <property type="protein sequence ID" value="RKG32624.1"/>
    <property type="molecule type" value="Genomic_DNA"/>
</dbReference>
<accession>A0A3A8ERM9</accession>
<proteinExistence type="predicted"/>
<dbReference type="RefSeq" id="WP_120401885.1">
    <property type="nucleotide sequence ID" value="NZ_RAXV01000008.1"/>
</dbReference>
<name>A0A3A8ERM9_9GAMM</name>
<gene>
    <name evidence="1" type="ORF">D7V32_05375</name>
</gene>
<evidence type="ECO:0000313" key="1">
    <source>
        <dbReference type="EMBL" id="RKG32624.1"/>
    </source>
</evidence>
<comment type="caution">
    <text evidence="1">The sequence shown here is derived from an EMBL/GenBank/DDBJ whole genome shotgun (WGS) entry which is preliminary data.</text>
</comment>
<dbReference type="OrthoDB" id="2936081at2"/>
<organism evidence="1 2">
    <name type="scientific">Acinetobacter tianfuensis</name>
    <dbReference type="NCBI Taxonomy" id="2419603"/>
    <lineage>
        <taxon>Bacteria</taxon>
        <taxon>Pseudomonadati</taxon>
        <taxon>Pseudomonadota</taxon>
        <taxon>Gammaproteobacteria</taxon>
        <taxon>Moraxellales</taxon>
        <taxon>Moraxellaceae</taxon>
        <taxon>Acinetobacter</taxon>
    </lineage>
</organism>
<reference evidence="1 2" key="1">
    <citation type="submission" date="2018-09" db="EMBL/GenBank/DDBJ databases">
        <title>The draft genome of Acinetobacter spp. strains.</title>
        <authorList>
            <person name="Qin J."/>
            <person name="Feng Y."/>
            <person name="Zong Z."/>
        </authorList>
    </citation>
    <scope>NUCLEOTIDE SEQUENCE [LARGE SCALE GENOMIC DNA]</scope>
    <source>
        <strain evidence="1 2">WCHAc060012</strain>
    </source>
</reference>
<protein>
    <submittedName>
        <fullName evidence="1">Uncharacterized protein</fullName>
    </submittedName>
</protein>
<dbReference type="Proteomes" id="UP000282388">
    <property type="component" value="Unassembled WGS sequence"/>
</dbReference>
<keyword evidence="2" id="KW-1185">Reference proteome</keyword>
<sequence>MSNLLQKQIQAILNLPAPEKYSHFIKETVGSDQIWMLYKSEEYDGDLEDSPIGGEYAYLQDDNSNLFYRFGLQKNMPTYVELMVGKVFNQPGWALSNL</sequence>